<dbReference type="AlphaFoldDB" id="A0AAD7FIZ1"/>
<evidence type="ECO:0000256" key="1">
    <source>
        <dbReference type="SAM" id="MobiDB-lite"/>
    </source>
</evidence>
<feature type="region of interest" description="Disordered" evidence="1">
    <location>
        <begin position="1"/>
        <end position="110"/>
    </location>
</feature>
<dbReference type="EMBL" id="JARKIE010000577">
    <property type="protein sequence ID" value="KAJ7626706.1"/>
    <property type="molecule type" value="Genomic_DNA"/>
</dbReference>
<reference evidence="2" key="1">
    <citation type="submission" date="2023-03" db="EMBL/GenBank/DDBJ databases">
        <title>Massive genome expansion in bonnet fungi (Mycena s.s.) driven by repeated elements and novel gene families across ecological guilds.</title>
        <authorList>
            <consortium name="Lawrence Berkeley National Laboratory"/>
            <person name="Harder C.B."/>
            <person name="Miyauchi S."/>
            <person name="Viragh M."/>
            <person name="Kuo A."/>
            <person name="Thoen E."/>
            <person name="Andreopoulos B."/>
            <person name="Lu D."/>
            <person name="Skrede I."/>
            <person name="Drula E."/>
            <person name="Henrissat B."/>
            <person name="Morin E."/>
            <person name="Kohler A."/>
            <person name="Barry K."/>
            <person name="LaButti K."/>
            <person name="Morin E."/>
            <person name="Salamov A."/>
            <person name="Lipzen A."/>
            <person name="Mereny Z."/>
            <person name="Hegedus B."/>
            <person name="Baldrian P."/>
            <person name="Stursova M."/>
            <person name="Weitz H."/>
            <person name="Taylor A."/>
            <person name="Grigoriev I.V."/>
            <person name="Nagy L.G."/>
            <person name="Martin F."/>
            <person name="Kauserud H."/>
        </authorList>
    </citation>
    <scope>NUCLEOTIDE SEQUENCE</scope>
    <source>
        <strain evidence="2">CBHHK067</strain>
    </source>
</reference>
<organism evidence="2 3">
    <name type="scientific">Mycena rosella</name>
    <name type="common">Pink bonnet</name>
    <name type="synonym">Agaricus rosellus</name>
    <dbReference type="NCBI Taxonomy" id="1033263"/>
    <lineage>
        <taxon>Eukaryota</taxon>
        <taxon>Fungi</taxon>
        <taxon>Dikarya</taxon>
        <taxon>Basidiomycota</taxon>
        <taxon>Agaricomycotina</taxon>
        <taxon>Agaricomycetes</taxon>
        <taxon>Agaricomycetidae</taxon>
        <taxon>Agaricales</taxon>
        <taxon>Marasmiineae</taxon>
        <taxon>Mycenaceae</taxon>
        <taxon>Mycena</taxon>
    </lineage>
</organism>
<evidence type="ECO:0000313" key="2">
    <source>
        <dbReference type="EMBL" id="KAJ7626706.1"/>
    </source>
</evidence>
<proteinExistence type="predicted"/>
<comment type="caution">
    <text evidence="2">The sequence shown here is derived from an EMBL/GenBank/DDBJ whole genome shotgun (WGS) entry which is preliminary data.</text>
</comment>
<feature type="compositionally biased region" description="Acidic residues" evidence="1">
    <location>
        <begin position="41"/>
        <end position="73"/>
    </location>
</feature>
<gene>
    <name evidence="2" type="ORF">B0H17DRAFT_1218564</name>
</gene>
<dbReference type="Proteomes" id="UP001221757">
    <property type="component" value="Unassembled WGS sequence"/>
</dbReference>
<feature type="compositionally biased region" description="Low complexity" evidence="1">
    <location>
        <begin position="89"/>
        <end position="100"/>
    </location>
</feature>
<feature type="compositionally biased region" description="Polar residues" evidence="1">
    <location>
        <begin position="74"/>
        <end position="88"/>
    </location>
</feature>
<protein>
    <submittedName>
        <fullName evidence="2">Uncharacterized protein</fullName>
    </submittedName>
</protein>
<accession>A0AAD7FIZ1</accession>
<evidence type="ECO:0000313" key="3">
    <source>
        <dbReference type="Proteomes" id="UP001221757"/>
    </source>
</evidence>
<keyword evidence="3" id="KW-1185">Reference proteome</keyword>
<sequence>MSSPSPDAAVSDHDPAPRTRIKRTARMTTSGRAPTKRQVFIDDEAEEDNDVEGDDNDAEEEIRDFIVPDDDDTVTSGSPKTLNTKSYQGSKSDSVVGKKSPFAKFGTAPTDTQRKLEIIQCKKQVSVPASEYEAFLEYRLRIERRSPSLTSPIQLKGKSGISTEPTYVPYPFD</sequence>
<name>A0AAD7FIZ1_MYCRO</name>